<name>A0A5C3EIT4_9BASI</name>
<evidence type="ECO:0000256" key="4">
    <source>
        <dbReference type="ARBA" id="ARBA00023224"/>
    </source>
</evidence>
<evidence type="ECO:0000256" key="5">
    <source>
        <dbReference type="SAM" id="MobiDB-lite"/>
    </source>
</evidence>
<dbReference type="AlphaFoldDB" id="A0A5C3EIT4"/>
<accession>A0A5C3EIT4</accession>
<comment type="similarity">
    <text evidence="2">Belongs to the G protein gamma family.</text>
</comment>
<dbReference type="EMBL" id="OOIN01000033">
    <property type="protein sequence ID" value="SPO30513.1"/>
    <property type="molecule type" value="Genomic_DNA"/>
</dbReference>
<protein>
    <recommendedName>
        <fullName evidence="8">F-box domain-containing protein</fullName>
    </recommendedName>
</protein>
<keyword evidence="3" id="KW-0472">Membrane</keyword>
<dbReference type="Proteomes" id="UP000324022">
    <property type="component" value="Unassembled WGS sequence"/>
</dbReference>
<comment type="subcellular location">
    <subcellularLocation>
        <location evidence="1">Membrane</location>
    </subcellularLocation>
</comment>
<evidence type="ECO:0000256" key="2">
    <source>
        <dbReference type="ARBA" id="ARBA00007431"/>
    </source>
</evidence>
<dbReference type="GO" id="GO:0005834">
    <property type="term" value="C:heterotrimeric G-protein complex"/>
    <property type="evidence" value="ECO:0007669"/>
    <property type="project" value="TreeGrafter"/>
</dbReference>
<reference evidence="6 7" key="1">
    <citation type="submission" date="2018-03" db="EMBL/GenBank/DDBJ databases">
        <authorList>
            <person name="Guldener U."/>
        </authorList>
    </citation>
    <scope>NUCLEOTIDE SEQUENCE [LARGE SCALE GENOMIC DNA]</scope>
    <source>
        <strain evidence="6 7">NBRC100155</strain>
    </source>
</reference>
<dbReference type="GO" id="GO:0007186">
    <property type="term" value="P:G protein-coupled receptor signaling pathway"/>
    <property type="evidence" value="ECO:0007669"/>
    <property type="project" value="InterPro"/>
</dbReference>
<gene>
    <name evidence="6" type="ORF">UTRI_06443</name>
</gene>
<sequence length="473" mass="52696">MTLSDSLWSFARLGSSWSHSVPPPKPRRRTAIYTQQHIETIGGGSDASILLPPVPQDSTIGNPRLPLELIVHVILLAAQDISLQVASTSTAQLLELARVNRASHRAVLSIFLLPNLRLYGMHHIRAFAISLDKDRLGIRDLARSRVSTLTLRARSLSSFSHGYGPALFDASQAQVHFEKHLVPFIRLVLSHCTSLQTLHIEAVPRGLSRALTSISPQLHEFSCLMGHYGADLDKDFWLPNRWTNLTHLQLHGPRFRITPDTARMLSSLPALKKLALVVPMIVASATQSSSQDLDVNPLQTLIDLHPTLELLLLVGHAERDYVGYTEKYRHWMRNLRYPRLGSSTLCRVELVTALRRSSSMEEEEEEQEEVAASRLRVHPCEVSAWMMGRSQQGIQWFDGEDEGGELDFWVESFQLADSHPSSSSATATTTSVTMSRTASHARQNRLHQQRVADAIEAADMLSSDDEGSGLDVP</sequence>
<keyword evidence="4" id="KW-0807">Transducer</keyword>
<dbReference type="GO" id="GO:0031681">
    <property type="term" value="F:G-protein beta-subunit binding"/>
    <property type="evidence" value="ECO:0007669"/>
    <property type="project" value="InterPro"/>
</dbReference>
<feature type="compositionally biased region" description="Low complexity" evidence="5">
    <location>
        <begin position="418"/>
        <end position="438"/>
    </location>
</feature>
<evidence type="ECO:0000256" key="3">
    <source>
        <dbReference type="ARBA" id="ARBA00023136"/>
    </source>
</evidence>
<keyword evidence="7" id="KW-1185">Reference proteome</keyword>
<dbReference type="InterPro" id="IPR041848">
    <property type="entry name" value="Ste18_fungal"/>
</dbReference>
<evidence type="ECO:0008006" key="8">
    <source>
        <dbReference type="Google" id="ProtNLM"/>
    </source>
</evidence>
<evidence type="ECO:0000313" key="7">
    <source>
        <dbReference type="Proteomes" id="UP000324022"/>
    </source>
</evidence>
<evidence type="ECO:0000256" key="1">
    <source>
        <dbReference type="ARBA" id="ARBA00004370"/>
    </source>
</evidence>
<dbReference type="GO" id="GO:0000750">
    <property type="term" value="P:pheromone-dependent signal transduction involved in conjugation with cellular fusion"/>
    <property type="evidence" value="ECO:0007669"/>
    <property type="project" value="InterPro"/>
</dbReference>
<dbReference type="OrthoDB" id="3360290at2759"/>
<dbReference type="PANTHER" id="PTHR28189:SF1">
    <property type="entry name" value="GUANINE NUCLEOTIDE-BINDING PROTEIN SUBUNIT GAMMA"/>
    <property type="match status" value="1"/>
</dbReference>
<evidence type="ECO:0000313" key="6">
    <source>
        <dbReference type="EMBL" id="SPO30513.1"/>
    </source>
</evidence>
<proteinExistence type="inferred from homology"/>
<organism evidence="6 7">
    <name type="scientific">Ustilago trichophora</name>
    <dbReference type="NCBI Taxonomy" id="86804"/>
    <lineage>
        <taxon>Eukaryota</taxon>
        <taxon>Fungi</taxon>
        <taxon>Dikarya</taxon>
        <taxon>Basidiomycota</taxon>
        <taxon>Ustilaginomycotina</taxon>
        <taxon>Ustilaginomycetes</taxon>
        <taxon>Ustilaginales</taxon>
        <taxon>Ustilaginaceae</taxon>
        <taxon>Ustilago</taxon>
    </lineage>
</organism>
<feature type="region of interest" description="Disordered" evidence="5">
    <location>
        <begin position="418"/>
        <end position="447"/>
    </location>
</feature>
<dbReference type="PANTHER" id="PTHR28189">
    <property type="entry name" value="GUANINE NUCLEOTIDE-BINDING PROTEIN SUBUNIT GAMMA"/>
    <property type="match status" value="1"/>
</dbReference>